<evidence type="ECO:0000313" key="1">
    <source>
        <dbReference type="EMBL" id="ATZ18008.1"/>
    </source>
</evidence>
<dbReference type="KEGG" id="eml:EMELA_v1c04650"/>
<accession>A0A2K8NXV7</accession>
<sequence length="89" mass="10556">MILKIINIDLISILVQSRKFMSVGPNNKNIITKKDYKADEEKFWKIIEDLRIKLLKRNDLKILCLFSQNFISTDEIFNLLNISKELRKS</sequence>
<dbReference type="EMBL" id="CP024964">
    <property type="protein sequence ID" value="ATZ18008.1"/>
    <property type="molecule type" value="Genomic_DNA"/>
</dbReference>
<proteinExistence type="predicted"/>
<name>A0A2K8NXV7_9MOLU</name>
<gene>
    <name evidence="1" type="ORF">EMELA_v1c04650</name>
</gene>
<dbReference type="Proteomes" id="UP000231896">
    <property type="component" value="Chromosome"/>
</dbReference>
<protein>
    <submittedName>
        <fullName evidence="1">Uncharacterized protein</fullName>
    </submittedName>
</protein>
<dbReference type="AlphaFoldDB" id="A0A2K8NXV7"/>
<keyword evidence="2" id="KW-1185">Reference proteome</keyword>
<evidence type="ECO:0000313" key="2">
    <source>
        <dbReference type="Proteomes" id="UP000231896"/>
    </source>
</evidence>
<organism evidence="1 2">
    <name type="scientific">Mesoplasma melaleucae</name>
    <dbReference type="NCBI Taxonomy" id="81459"/>
    <lineage>
        <taxon>Bacteria</taxon>
        <taxon>Bacillati</taxon>
        <taxon>Mycoplasmatota</taxon>
        <taxon>Mollicutes</taxon>
        <taxon>Entomoplasmatales</taxon>
        <taxon>Entomoplasmataceae</taxon>
        <taxon>Mesoplasma</taxon>
    </lineage>
</organism>
<reference evidence="1 2" key="1">
    <citation type="submission" date="2017-11" db="EMBL/GenBank/DDBJ databases">
        <title>Genome sequence of Entomoplasma melaleucae M1 (ATCC 49191).</title>
        <authorList>
            <person name="Lo W.-S."/>
            <person name="Gasparich G.E."/>
            <person name="Kuo C.-H."/>
        </authorList>
    </citation>
    <scope>NUCLEOTIDE SEQUENCE [LARGE SCALE GENOMIC DNA]</scope>
    <source>
        <strain evidence="1 2">M1</strain>
    </source>
</reference>